<feature type="domain" description="GP-PDE" evidence="2">
    <location>
        <begin position="258"/>
        <end position="494"/>
    </location>
</feature>
<dbReference type="SUPFAM" id="SSF51695">
    <property type="entry name" value="PLC-like phosphodiesterases"/>
    <property type="match status" value="1"/>
</dbReference>
<dbReference type="Gene3D" id="2.60.120.560">
    <property type="entry name" value="Exo-inulinase, domain 1"/>
    <property type="match status" value="1"/>
</dbReference>
<sequence length="565" mass="59334">MTARRRTLLAPPGTRTVSGTLACAIAAGVFGASFAATAVAPPVATAAPLSAAPLSTAPLSTAPGDVAYSQDFDDVADGELPDGWRAAAGDWAVRDGRLVGEPATIGRVTFGPHLENYRLEATVRFEAVNNSARWLAPILDIDPAGSAPWWQAAMRSATTANNGLEIAERTSGNAWSVPYTAAAPSAAGVGTDVRIAVEVQGNHATWVYDGEEVLEGRIGRTDDGVLGFSADGARVSIDDVAVTELPPRPVVNEPGDLPVTAAHRGYSAVNPENSLAAYAAAMKAGAEYVEIDVHTTADGVPVVLHDQTVDRTTDGTGDVALLDAATVSGFDAGSWFSPAFTGEKVPTFAQVLDLMGTGSSDLLLEIKGPETRAEVHRTVDLVLDAGLEDRVVIQSFDENVLTYAYERAPQIPLGLLRGTLDADPVATAERLHAAYYNPSGSALATRPSVVEDLNAAGVGVFVWTIDSAADWTRFTDLGVEGMITNRPGAFVGWKAAQEQAGPEPEPVPGLLARLADLDLSTGQAQQLFSALAREDWDRLERVVTKHVDDAEQRDALLAEIAELRA</sequence>
<dbReference type="EMBL" id="JALQCY010000003">
    <property type="protein sequence ID" value="MCK9794447.1"/>
    <property type="molecule type" value="Genomic_DNA"/>
</dbReference>
<dbReference type="PANTHER" id="PTHR46211:SF1">
    <property type="entry name" value="GLYCEROPHOSPHODIESTER PHOSPHODIESTERASE, CYTOPLASMIC"/>
    <property type="match status" value="1"/>
</dbReference>
<protein>
    <recommendedName>
        <fullName evidence="2">GP-PDE domain-containing protein</fullName>
    </recommendedName>
</protein>
<reference evidence="3 4" key="1">
    <citation type="submission" date="2022-02" db="EMBL/GenBank/DDBJ databases">
        <title>The car tank lid bacteriome: a reservoir of bacteria with potential in bioremediation of fuel.</title>
        <authorList>
            <person name="Vidal-Verdu A."/>
            <person name="Gomez-Martinez D."/>
            <person name="Latorre-Perez A."/>
            <person name="Pereto J."/>
            <person name="Porcar M."/>
        </authorList>
    </citation>
    <scope>NUCLEOTIDE SEQUENCE [LARGE SCALE GENOMIC DNA]</scope>
    <source>
        <strain evidence="3 4">4D.3</strain>
    </source>
</reference>
<dbReference type="Pfam" id="PF06439">
    <property type="entry name" value="3keto-disac_hyd"/>
    <property type="match status" value="1"/>
</dbReference>
<accession>A0ABT0J4R7</accession>
<dbReference type="PROSITE" id="PS50007">
    <property type="entry name" value="PIPLC_X_DOMAIN"/>
    <property type="match status" value="1"/>
</dbReference>
<evidence type="ECO:0000256" key="1">
    <source>
        <dbReference type="SAM" id="SignalP"/>
    </source>
</evidence>
<dbReference type="PANTHER" id="PTHR46211">
    <property type="entry name" value="GLYCEROPHOSPHORYL DIESTER PHOSPHODIESTERASE"/>
    <property type="match status" value="1"/>
</dbReference>
<organism evidence="3 4">
    <name type="scientific">Isoptericola peretonis</name>
    <dbReference type="NCBI Taxonomy" id="2918523"/>
    <lineage>
        <taxon>Bacteria</taxon>
        <taxon>Bacillati</taxon>
        <taxon>Actinomycetota</taxon>
        <taxon>Actinomycetes</taxon>
        <taxon>Micrococcales</taxon>
        <taxon>Promicromonosporaceae</taxon>
        <taxon>Isoptericola</taxon>
    </lineage>
</organism>
<evidence type="ECO:0000313" key="4">
    <source>
        <dbReference type="Proteomes" id="UP001651050"/>
    </source>
</evidence>
<dbReference type="InterPro" id="IPR017946">
    <property type="entry name" value="PLC-like_Pdiesterase_TIM-brl"/>
</dbReference>
<dbReference type="PROSITE" id="PS51704">
    <property type="entry name" value="GP_PDE"/>
    <property type="match status" value="1"/>
</dbReference>
<evidence type="ECO:0000259" key="2">
    <source>
        <dbReference type="PROSITE" id="PS51704"/>
    </source>
</evidence>
<dbReference type="Gene3D" id="3.20.20.190">
    <property type="entry name" value="Phosphatidylinositol (PI) phosphodiesterase"/>
    <property type="match status" value="1"/>
</dbReference>
<keyword evidence="4" id="KW-1185">Reference proteome</keyword>
<dbReference type="InterPro" id="IPR010496">
    <property type="entry name" value="AL/BT2_dom"/>
</dbReference>
<evidence type="ECO:0000313" key="3">
    <source>
        <dbReference type="EMBL" id="MCK9794447.1"/>
    </source>
</evidence>
<gene>
    <name evidence="3" type="ORF">M1843_11890</name>
</gene>
<comment type="caution">
    <text evidence="3">The sequence shown here is derived from an EMBL/GenBank/DDBJ whole genome shotgun (WGS) entry which is preliminary data.</text>
</comment>
<dbReference type="RefSeq" id="WP_416344288.1">
    <property type="nucleotide sequence ID" value="NZ_JALQCY010000003.1"/>
</dbReference>
<dbReference type="InterPro" id="IPR030395">
    <property type="entry name" value="GP_PDE_dom"/>
</dbReference>
<proteinExistence type="predicted"/>
<feature type="chain" id="PRO_5047489591" description="GP-PDE domain-containing protein" evidence="1">
    <location>
        <begin position="39"/>
        <end position="565"/>
    </location>
</feature>
<feature type="signal peptide" evidence="1">
    <location>
        <begin position="1"/>
        <end position="38"/>
    </location>
</feature>
<keyword evidence="1" id="KW-0732">Signal</keyword>
<name>A0ABT0J4R7_9MICO</name>
<dbReference type="Pfam" id="PF03009">
    <property type="entry name" value="GDPD"/>
    <property type="match status" value="1"/>
</dbReference>
<dbReference type="Proteomes" id="UP001651050">
    <property type="component" value="Unassembled WGS sequence"/>
</dbReference>